<dbReference type="AlphaFoldDB" id="A0A0M0BRR3"/>
<comment type="caution">
    <text evidence="1">The sequence shown here is derived from an EMBL/GenBank/DDBJ whole genome shotgun (WGS) entry which is preliminary data.</text>
</comment>
<evidence type="ECO:0000313" key="2">
    <source>
        <dbReference type="Proteomes" id="UP000037210"/>
    </source>
</evidence>
<accession>A0A0M0BRR3</accession>
<evidence type="ECO:0000313" key="1">
    <source>
        <dbReference type="EMBL" id="KON31282.1"/>
    </source>
</evidence>
<evidence type="ECO:0008006" key="3">
    <source>
        <dbReference type="Google" id="ProtNLM"/>
    </source>
</evidence>
<dbReference type="InterPro" id="IPR011009">
    <property type="entry name" value="Kinase-like_dom_sf"/>
</dbReference>
<sequence>MSAELERSIKEAAEASVPNAVAISYTEMQHNGGGPICALVAADDFSRGAQRLIGLWEDARLELLAVDRRLFEADVRDSALLEAAAVRLLLPYVALKGGGYLARWERLYKRRKIQESLAGLAMEHPELSSELLVDPRYFVHDSLLRLSHLLPRAFELLGDLDEGGSELLGGFTEALRELESEGTVRIIEGLVSVDRGFVDEVLRRGFSAPDQLTRVQRQLQGLLKLGLRGAVDLFRPPSLSVVEDLVSTAVGVQNLPRPDRFLHFPTATGIAPMSEATSIDEFLSRLRPPGRAGKTRLRRFGGVLNEVYMLTYAVDGETRRAIMKRYPNWVSLKWAPIALWTLGTKNFAVQGRSRMERECATSSLLGRSGIPVPKILLTSFEDRLLVREYVEGESLADIVKAAIQGGPNGHGDLLRRAGGTVAAVHGAGATLGDCKPENFVVAAGGEPFIVDLEQGTRGGDETWDLAEFLYFSGHYAGPFAPLHEVVEVARCFIEGYVAGGGDRRSAAEAARLRYTKVFTPIALPTVISAIAQTCREEAGFKGGR</sequence>
<dbReference type="EMBL" id="LFWZ01000008">
    <property type="protein sequence ID" value="KON31282.1"/>
    <property type="molecule type" value="Genomic_DNA"/>
</dbReference>
<dbReference type="Proteomes" id="UP000037210">
    <property type="component" value="Unassembled WGS sequence"/>
</dbReference>
<protein>
    <recommendedName>
        <fullName evidence="3">Protein kinase domain-containing protein</fullName>
    </recommendedName>
</protein>
<gene>
    <name evidence="1" type="ORF">AC482_01290</name>
</gene>
<reference evidence="1 2" key="1">
    <citation type="submission" date="2015-06" db="EMBL/GenBank/DDBJ databases">
        <title>New insights into the roles of widespread benthic archaea in carbon and nitrogen cycling.</title>
        <authorList>
            <person name="Lazar C.S."/>
            <person name="Baker B.J."/>
            <person name="Seitz K.W."/>
            <person name="Hyde A.S."/>
            <person name="Dick G.J."/>
            <person name="Hinrichs K.-U."/>
            <person name="Teske A.P."/>
        </authorList>
    </citation>
    <scope>NUCLEOTIDE SEQUENCE [LARGE SCALE GENOMIC DNA]</scope>
    <source>
        <strain evidence="1">DG-45</strain>
    </source>
</reference>
<dbReference type="SUPFAM" id="SSF56112">
    <property type="entry name" value="Protein kinase-like (PK-like)"/>
    <property type="match status" value="1"/>
</dbReference>
<proteinExistence type="predicted"/>
<organism evidence="1 2">
    <name type="scientific">miscellaneous Crenarchaeota group-15 archaeon DG-45</name>
    <dbReference type="NCBI Taxonomy" id="1685127"/>
    <lineage>
        <taxon>Archaea</taxon>
        <taxon>Candidatus Bathyarchaeota</taxon>
        <taxon>MCG-15</taxon>
    </lineage>
</organism>
<name>A0A0M0BRR3_9ARCH</name>